<dbReference type="Pfam" id="PF00015">
    <property type="entry name" value="MCPsignal"/>
    <property type="match status" value="1"/>
</dbReference>
<dbReference type="GO" id="GO:0007165">
    <property type="term" value="P:signal transduction"/>
    <property type="evidence" value="ECO:0007669"/>
    <property type="project" value="UniProtKB-KW"/>
</dbReference>
<dbReference type="PROSITE" id="PS50111">
    <property type="entry name" value="CHEMOTAXIS_TRANSDUC_2"/>
    <property type="match status" value="1"/>
</dbReference>
<dbReference type="GO" id="GO:0016020">
    <property type="term" value="C:membrane"/>
    <property type="evidence" value="ECO:0007669"/>
    <property type="project" value="InterPro"/>
</dbReference>
<dbReference type="PATRIC" id="fig|1263867.3.peg.6101"/>
<accession>M2AVQ3</accession>
<organism evidence="3 4">
    <name type="scientific">Rhodopirellula europaea 6C</name>
    <dbReference type="NCBI Taxonomy" id="1263867"/>
    <lineage>
        <taxon>Bacteria</taxon>
        <taxon>Pseudomonadati</taxon>
        <taxon>Planctomycetota</taxon>
        <taxon>Planctomycetia</taxon>
        <taxon>Pirellulales</taxon>
        <taxon>Pirellulaceae</taxon>
        <taxon>Rhodopirellula</taxon>
    </lineage>
</organism>
<evidence type="ECO:0000259" key="2">
    <source>
        <dbReference type="PROSITE" id="PS50111"/>
    </source>
</evidence>
<keyword evidence="4" id="KW-1185">Reference proteome</keyword>
<name>M2AVQ3_9BACT</name>
<dbReference type="RefSeq" id="WP_008661825.1">
    <property type="nucleotide sequence ID" value="NZ_ANMO01000256.1"/>
</dbReference>
<comment type="caution">
    <text evidence="3">The sequence shown here is derived from an EMBL/GenBank/DDBJ whole genome shotgun (WGS) entry which is preliminary data.</text>
</comment>
<evidence type="ECO:0000256" key="1">
    <source>
        <dbReference type="PROSITE-ProRule" id="PRU00284"/>
    </source>
</evidence>
<reference evidence="3" key="1">
    <citation type="submission" date="2012-11" db="EMBL/GenBank/DDBJ databases">
        <title>Permanent draft genomes of Rhodopirellula europaea strain SH398 and 6C.</title>
        <authorList>
            <person name="Richter M."/>
            <person name="Richter-Heitmann T."/>
            <person name="Frank C."/>
            <person name="Harder J."/>
            <person name="Glockner F.O."/>
        </authorList>
    </citation>
    <scope>NUCLEOTIDE SEQUENCE</scope>
    <source>
        <strain evidence="3">6C</strain>
    </source>
</reference>
<evidence type="ECO:0000313" key="4">
    <source>
        <dbReference type="Proteomes" id="UP000011529"/>
    </source>
</evidence>
<feature type="domain" description="Methyl-accepting transducer" evidence="2">
    <location>
        <begin position="149"/>
        <end position="342"/>
    </location>
</feature>
<dbReference type="AlphaFoldDB" id="M2AVQ3"/>
<proteinExistence type="predicted"/>
<keyword evidence="1" id="KW-0807">Transducer</keyword>
<sequence length="405" mass="44145">MIDHYQQSVGSLDCLDNPIEKRLTDIGCRMTPDGNDLLCPVGSLSALAEIVRQTAHTSDSDAPCGLVSDAFEHCENASSTDVETQSDTYRTGNASGSGTAEKYGALSQAITDQIVQSLDSANEITERAVLAIGNQISSLFEIAKNNNEAAVSSLGEVLGRSASHSHDELIGADEATSIASLLENQRRSIQLFVQKTEEFFRRQTVLAEESQSRVRNMECSISKIQDIVVGSKILAINAQIEAARLGQAGQAFSVVAQQMKVFSMETKNANDSIDASVDSVAEMMSRFRHDTIEMQDSLSEFSHDLASEVAELEDRTRLLMDSLSGTLDQISSSNEQLTSRSQLALSELQFQDPLAQDLRRTLHKVKKLQSIIDTGTCDEREPESYIDHIGGDGTLERDAGEVELF</sequence>
<dbReference type="EMBL" id="ANMO01000256">
    <property type="protein sequence ID" value="EMB13603.1"/>
    <property type="molecule type" value="Genomic_DNA"/>
</dbReference>
<evidence type="ECO:0000313" key="3">
    <source>
        <dbReference type="EMBL" id="EMB13603.1"/>
    </source>
</evidence>
<reference evidence="3" key="2">
    <citation type="journal article" date="2013" name="Mar. Genomics">
        <title>Expression of sulfatases in Rhodopirellula baltica and the diversity of sulfatases in the genus Rhodopirellula.</title>
        <authorList>
            <person name="Wegner C.E."/>
            <person name="Richter-Heitmann T."/>
            <person name="Klindworth A."/>
            <person name="Klockow C."/>
            <person name="Richter M."/>
            <person name="Achstetter T."/>
            <person name="Glockner F.O."/>
            <person name="Harder J."/>
        </authorList>
    </citation>
    <scope>NUCLEOTIDE SEQUENCE [LARGE SCALE GENOMIC DNA]</scope>
    <source>
        <strain evidence="3">6C</strain>
    </source>
</reference>
<dbReference type="Gene3D" id="1.10.287.950">
    <property type="entry name" value="Methyl-accepting chemotaxis protein"/>
    <property type="match status" value="1"/>
</dbReference>
<gene>
    <name evidence="3" type="ORF">RE6C_05693</name>
</gene>
<dbReference type="Proteomes" id="UP000011529">
    <property type="component" value="Unassembled WGS sequence"/>
</dbReference>
<dbReference type="SUPFAM" id="SSF58104">
    <property type="entry name" value="Methyl-accepting chemotaxis protein (MCP) signaling domain"/>
    <property type="match status" value="1"/>
</dbReference>
<dbReference type="InterPro" id="IPR004089">
    <property type="entry name" value="MCPsignal_dom"/>
</dbReference>
<protein>
    <submittedName>
        <fullName evidence="3">Methyl-accepting chemotaxis sensory transducer</fullName>
    </submittedName>
</protein>